<dbReference type="Pfam" id="PF22691">
    <property type="entry name" value="Thiolase_C_1"/>
    <property type="match status" value="1"/>
</dbReference>
<feature type="non-terminal residue" evidence="3">
    <location>
        <position position="342"/>
    </location>
</feature>
<dbReference type="PIRSF" id="PIRSF000429">
    <property type="entry name" value="Ac-CoA_Ac_transf"/>
    <property type="match status" value="1"/>
</dbReference>
<dbReference type="SUPFAM" id="SSF53901">
    <property type="entry name" value="Thiolase-like"/>
    <property type="match status" value="2"/>
</dbReference>
<dbReference type="InterPro" id="IPR016039">
    <property type="entry name" value="Thiolase-like"/>
</dbReference>
<dbReference type="NCBIfam" id="NF004720">
    <property type="entry name" value="PRK06064.1"/>
    <property type="match status" value="1"/>
</dbReference>
<reference evidence="3" key="2">
    <citation type="journal article" date="2021" name="Microbiome">
        <title>Successional dynamics and alternative stable states in a saline activated sludge microbial community over 9 years.</title>
        <authorList>
            <person name="Wang Y."/>
            <person name="Ye J."/>
            <person name="Ju F."/>
            <person name="Liu L."/>
            <person name="Boyd J.A."/>
            <person name="Deng Y."/>
            <person name="Parks D.H."/>
            <person name="Jiang X."/>
            <person name="Yin X."/>
            <person name="Woodcroft B.J."/>
            <person name="Tyson G.W."/>
            <person name="Hugenholtz P."/>
            <person name="Polz M.F."/>
            <person name="Zhang T."/>
        </authorList>
    </citation>
    <scope>NUCLEOTIDE SEQUENCE</scope>
    <source>
        <strain evidence="3">HKST-UBA02</strain>
    </source>
</reference>
<name>A0A956NGA9_UNCEI</name>
<evidence type="ECO:0000313" key="4">
    <source>
        <dbReference type="Proteomes" id="UP000739538"/>
    </source>
</evidence>
<feature type="domain" description="Thiolase N-terminal" evidence="1">
    <location>
        <begin position="14"/>
        <end position="220"/>
    </location>
</feature>
<dbReference type="PANTHER" id="PTHR42870:SF6">
    <property type="entry name" value="ACETYL-COA C-ACYLTRANSFERASE"/>
    <property type="match status" value="1"/>
</dbReference>
<protein>
    <submittedName>
        <fullName evidence="3">Thiolase domain-containing protein</fullName>
    </submittedName>
</protein>
<proteinExistence type="predicted"/>
<reference evidence="3" key="1">
    <citation type="submission" date="2020-04" db="EMBL/GenBank/DDBJ databases">
        <authorList>
            <person name="Zhang T."/>
        </authorList>
    </citation>
    <scope>NUCLEOTIDE SEQUENCE</scope>
    <source>
        <strain evidence="3">HKST-UBA02</strain>
    </source>
</reference>
<gene>
    <name evidence="3" type="ORF">KDA27_21615</name>
</gene>
<sequence length="342" mass="35667">MRDVAVIGVGMNRWGELWEKSHRTIWTEAALEAIDDSGVDHVDAMYVGCMSGGLFMGQEHLGPLLAEQLGMGPIPATRVESACASGGLAFRQAYLAVASGAHDIVLATGLEKMTDVDGGAATYALSTAADQEYECYHGITFPGLYAMMATAHMHRYGTTREELAEVAAKNHAHGSLNPLAQFPMKVTAKQVMESVKVADPLRILDCSPITDGAAAVVVVPLDMAKKMGGPLVRVAASATATDTIALHDREDLCWIGSTARAAEEAYRQAGCGPDGLSFCEVHDCFTIAEVMVIEALGLFDRGQGGKGAASGATALGGRIPINPSGGLKSKGHPVGATGIAQI</sequence>
<dbReference type="AlphaFoldDB" id="A0A956NGA9"/>
<dbReference type="Proteomes" id="UP000739538">
    <property type="component" value="Unassembled WGS sequence"/>
</dbReference>
<dbReference type="InterPro" id="IPR002155">
    <property type="entry name" value="Thiolase"/>
</dbReference>
<dbReference type="InterPro" id="IPR020616">
    <property type="entry name" value="Thiolase_N"/>
</dbReference>
<dbReference type="GO" id="GO:0016747">
    <property type="term" value="F:acyltransferase activity, transferring groups other than amino-acyl groups"/>
    <property type="evidence" value="ECO:0007669"/>
    <property type="project" value="InterPro"/>
</dbReference>
<accession>A0A956NGA9</accession>
<dbReference type="Pfam" id="PF00108">
    <property type="entry name" value="Thiolase_N"/>
    <property type="match status" value="1"/>
</dbReference>
<dbReference type="Gene3D" id="3.40.47.10">
    <property type="match status" value="1"/>
</dbReference>
<dbReference type="CDD" id="cd00829">
    <property type="entry name" value="SCP-x_thiolase"/>
    <property type="match status" value="1"/>
</dbReference>
<dbReference type="PANTHER" id="PTHR42870">
    <property type="entry name" value="ACETYL-COA C-ACETYLTRANSFERASE"/>
    <property type="match status" value="1"/>
</dbReference>
<organism evidence="3 4">
    <name type="scientific">Eiseniibacteriota bacterium</name>
    <dbReference type="NCBI Taxonomy" id="2212470"/>
    <lineage>
        <taxon>Bacteria</taxon>
        <taxon>Candidatus Eiseniibacteriota</taxon>
    </lineage>
</organism>
<dbReference type="EMBL" id="JAGQHS010000170">
    <property type="protein sequence ID" value="MCA9758409.1"/>
    <property type="molecule type" value="Genomic_DNA"/>
</dbReference>
<feature type="domain" description="Thiolase C-terminal" evidence="2">
    <location>
        <begin position="238"/>
        <end position="342"/>
    </location>
</feature>
<comment type="caution">
    <text evidence="3">The sequence shown here is derived from an EMBL/GenBank/DDBJ whole genome shotgun (WGS) entry which is preliminary data.</text>
</comment>
<dbReference type="InterPro" id="IPR055140">
    <property type="entry name" value="Thiolase_C_2"/>
</dbReference>
<evidence type="ECO:0000313" key="3">
    <source>
        <dbReference type="EMBL" id="MCA9758409.1"/>
    </source>
</evidence>
<evidence type="ECO:0000259" key="1">
    <source>
        <dbReference type="Pfam" id="PF00108"/>
    </source>
</evidence>
<evidence type="ECO:0000259" key="2">
    <source>
        <dbReference type="Pfam" id="PF22691"/>
    </source>
</evidence>